<dbReference type="EMBL" id="VEPZ02000072">
    <property type="protein sequence ID" value="KAE8734350.1"/>
    <property type="molecule type" value="Genomic_DNA"/>
</dbReference>
<proteinExistence type="inferred from homology"/>
<comment type="similarity">
    <text evidence="1">Belongs to the ARG7 family.</text>
</comment>
<evidence type="ECO:0000256" key="1">
    <source>
        <dbReference type="ARBA" id="ARBA00006974"/>
    </source>
</evidence>
<comment type="caution">
    <text evidence="4">The sequence shown here is derived from an EMBL/GenBank/DDBJ whole genome shotgun (WGS) entry which is preliminary data.</text>
</comment>
<evidence type="ECO:0000313" key="4">
    <source>
        <dbReference type="EMBL" id="KAE8734350.1"/>
    </source>
</evidence>
<protein>
    <submittedName>
        <fullName evidence="4">SAUR-like auxin-responsive protein family</fullName>
    </submittedName>
</protein>
<organism evidence="4 5">
    <name type="scientific">Hibiscus syriacus</name>
    <name type="common">Rose of Sharon</name>
    <dbReference type="NCBI Taxonomy" id="106335"/>
    <lineage>
        <taxon>Eukaryota</taxon>
        <taxon>Viridiplantae</taxon>
        <taxon>Streptophyta</taxon>
        <taxon>Embryophyta</taxon>
        <taxon>Tracheophyta</taxon>
        <taxon>Spermatophyta</taxon>
        <taxon>Magnoliopsida</taxon>
        <taxon>eudicotyledons</taxon>
        <taxon>Gunneridae</taxon>
        <taxon>Pentapetalae</taxon>
        <taxon>rosids</taxon>
        <taxon>malvids</taxon>
        <taxon>Malvales</taxon>
        <taxon>Malvaceae</taxon>
        <taxon>Malvoideae</taxon>
        <taxon>Hibiscus</taxon>
    </lineage>
</organism>
<dbReference type="GO" id="GO:0009733">
    <property type="term" value="P:response to auxin"/>
    <property type="evidence" value="ECO:0007669"/>
    <property type="project" value="InterPro"/>
</dbReference>
<gene>
    <name evidence="4" type="ORF">F3Y22_tig00000773pilonHSYRG00270</name>
</gene>
<name>A0A6A3CYE4_HIBSY</name>
<evidence type="ECO:0000256" key="2">
    <source>
        <dbReference type="ARBA" id="ARBA00022473"/>
    </source>
</evidence>
<dbReference type="PANTHER" id="PTHR31374:SF443">
    <property type="entry name" value="CALMODULIN BINDING PROTEIN"/>
    <property type="match status" value="1"/>
</dbReference>
<keyword evidence="5" id="KW-1185">Reference proteome</keyword>
<dbReference type="Proteomes" id="UP000436088">
    <property type="component" value="Unassembled WGS sequence"/>
</dbReference>
<evidence type="ECO:0000313" key="5">
    <source>
        <dbReference type="Proteomes" id="UP000436088"/>
    </source>
</evidence>
<dbReference type="PANTHER" id="PTHR31374">
    <property type="entry name" value="AUXIN-INDUCED PROTEIN-LIKE-RELATED"/>
    <property type="match status" value="1"/>
</dbReference>
<evidence type="ECO:0000256" key="3">
    <source>
        <dbReference type="ARBA" id="ARBA00022604"/>
    </source>
</evidence>
<accession>A0A6A3CYE4</accession>
<keyword evidence="2" id="KW-0217">Developmental protein</keyword>
<dbReference type="Pfam" id="PF02519">
    <property type="entry name" value="Auxin_inducible"/>
    <property type="match status" value="1"/>
</dbReference>
<dbReference type="AlphaFoldDB" id="A0A6A3CYE4"/>
<reference evidence="4" key="1">
    <citation type="submission" date="2019-09" db="EMBL/GenBank/DDBJ databases">
        <title>Draft genome information of white flower Hibiscus syriacus.</title>
        <authorList>
            <person name="Kim Y.-M."/>
        </authorList>
    </citation>
    <scope>NUCLEOTIDE SEQUENCE [LARGE SCALE GENOMIC DNA]</scope>
    <source>
        <strain evidence="4">YM2019G1</strain>
    </source>
</reference>
<dbReference type="OrthoDB" id="838391at2759"/>
<sequence>MVRQLSRMRASYKRIREQARLNIRKGYVPVMVGRDDEKDGAKFLIHLDVFRNEYFVGFLEMVALEVGYQSSGVLRIPCRTECFMDILNQISRMNT</sequence>
<dbReference type="InterPro" id="IPR003676">
    <property type="entry name" value="SAUR_fam"/>
</dbReference>
<keyword evidence="3" id="KW-0341">Growth regulation</keyword>